<dbReference type="PANTHER" id="PTHR21522">
    <property type="entry name" value="PROTON CHANNEL OTOP"/>
    <property type="match status" value="1"/>
</dbReference>
<dbReference type="STRING" id="7719.ENSCINP00000033871"/>
<keyword evidence="7 12" id="KW-1133">Transmembrane helix</keyword>
<evidence type="ECO:0000256" key="8">
    <source>
        <dbReference type="ARBA" id="ARBA00023065"/>
    </source>
</evidence>
<sequence>PILHGLFIIVQVSFLFHYSKVFIQDFPSLSRFGVMHVVATNLSIWTATIIDENVPTYHAYSGLRARTPFTYTNENSKTRGSILCTRNCTCDQEFCKTISVAESFLFPFLIEFSLVACCLLYVTWKNVGKDPPACQHIVKPSYKLYRSYRGTPAIRGDLAKVTFIHSFILWQDVRQQVVAILKHNVTIQSLMTLACVCGFYLFWKTSHEQKQEGEDLDAALLLICLVGPILVETFSVLAIIVGDDNKIYGWIMSLGYPISDSIQCVGQVIFILYGLKREPLNTIETKETATRSDEQDETSTSRQRKNTLASLPPKSLAKSVKIVAETKIPDPNKTRLMLRDIIMFLLIANACLWMFWSLEGTAFVIYTYPYVYYGHSAWTTIAMVCKPLLIFFRMHSAACLFEMWSFA</sequence>
<protein>
    <submittedName>
        <fullName evidence="13">Uncharacterized protein</fullName>
    </submittedName>
</protein>
<dbReference type="Pfam" id="PF03189">
    <property type="entry name" value="Otopetrin"/>
    <property type="match status" value="3"/>
</dbReference>
<comment type="subcellular location">
    <subcellularLocation>
        <location evidence="1">Cell membrane</location>
        <topology evidence="1">Multi-pass membrane protein</topology>
    </subcellularLocation>
</comment>
<evidence type="ECO:0000256" key="4">
    <source>
        <dbReference type="ARBA" id="ARBA00022475"/>
    </source>
</evidence>
<dbReference type="HOGENOM" id="CLU_032913_1_0_1"/>
<reference evidence="14" key="1">
    <citation type="journal article" date="2002" name="Science">
        <title>The draft genome of Ciona intestinalis: insights into chordate and vertebrate origins.</title>
        <authorList>
            <person name="Dehal P."/>
            <person name="Satou Y."/>
            <person name="Campbell R.K."/>
            <person name="Chapman J."/>
            <person name="Degnan B."/>
            <person name="De Tomaso A."/>
            <person name="Davidson B."/>
            <person name="Di Gregorio A."/>
            <person name="Gelpke M."/>
            <person name="Goodstein D.M."/>
            <person name="Harafuji N."/>
            <person name="Hastings K.E."/>
            <person name="Ho I."/>
            <person name="Hotta K."/>
            <person name="Huang W."/>
            <person name="Kawashima T."/>
            <person name="Lemaire P."/>
            <person name="Martinez D."/>
            <person name="Meinertzhagen I.A."/>
            <person name="Necula S."/>
            <person name="Nonaka M."/>
            <person name="Putnam N."/>
            <person name="Rash S."/>
            <person name="Saiga H."/>
            <person name="Satake M."/>
            <person name="Terry A."/>
            <person name="Yamada L."/>
            <person name="Wang H.G."/>
            <person name="Awazu S."/>
            <person name="Azumi K."/>
            <person name="Boore J."/>
            <person name="Branno M."/>
            <person name="Chin-Bow S."/>
            <person name="DeSantis R."/>
            <person name="Doyle S."/>
            <person name="Francino P."/>
            <person name="Keys D.N."/>
            <person name="Haga S."/>
            <person name="Hayashi H."/>
            <person name="Hino K."/>
            <person name="Imai K.S."/>
            <person name="Inaba K."/>
            <person name="Kano S."/>
            <person name="Kobayashi K."/>
            <person name="Kobayashi M."/>
            <person name="Lee B.I."/>
            <person name="Makabe K.W."/>
            <person name="Manohar C."/>
            <person name="Matassi G."/>
            <person name="Medina M."/>
            <person name="Mochizuki Y."/>
            <person name="Mount S."/>
            <person name="Morishita T."/>
            <person name="Miura S."/>
            <person name="Nakayama A."/>
            <person name="Nishizaka S."/>
            <person name="Nomoto H."/>
            <person name="Ohta F."/>
            <person name="Oishi K."/>
            <person name="Rigoutsos I."/>
            <person name="Sano M."/>
            <person name="Sasaki A."/>
            <person name="Sasakura Y."/>
            <person name="Shoguchi E."/>
            <person name="Shin-i T."/>
            <person name="Spagnuolo A."/>
            <person name="Stainier D."/>
            <person name="Suzuki M.M."/>
            <person name="Tassy O."/>
            <person name="Takatori N."/>
            <person name="Tokuoka M."/>
            <person name="Yagi K."/>
            <person name="Yoshizaki F."/>
            <person name="Wada S."/>
            <person name="Zhang C."/>
            <person name="Hyatt P.D."/>
            <person name="Larimer F."/>
            <person name="Detter C."/>
            <person name="Doggett N."/>
            <person name="Glavina T."/>
            <person name="Hawkins T."/>
            <person name="Richardson P."/>
            <person name="Lucas S."/>
            <person name="Kohara Y."/>
            <person name="Levine M."/>
            <person name="Satoh N."/>
            <person name="Rokhsar D.S."/>
        </authorList>
    </citation>
    <scope>NUCLEOTIDE SEQUENCE [LARGE SCALE GENOMIC DNA]</scope>
</reference>
<evidence type="ECO:0000256" key="9">
    <source>
        <dbReference type="ARBA" id="ARBA00023136"/>
    </source>
</evidence>
<evidence type="ECO:0000256" key="2">
    <source>
        <dbReference type="ARBA" id="ARBA00006513"/>
    </source>
</evidence>
<evidence type="ECO:0000256" key="1">
    <source>
        <dbReference type="ARBA" id="ARBA00004651"/>
    </source>
</evidence>
<dbReference type="GO" id="GO:0015252">
    <property type="term" value="F:proton channel activity"/>
    <property type="evidence" value="ECO:0000318"/>
    <property type="project" value="GO_Central"/>
</dbReference>
<feature type="transmembrane region" description="Helical" evidence="12">
    <location>
        <begin position="104"/>
        <end position="124"/>
    </location>
</feature>
<dbReference type="InParanoid" id="H2XW37"/>
<reference evidence="13" key="2">
    <citation type="journal article" date="2008" name="Genome Biol.">
        <title>Improved genome assembly and evidence-based global gene model set for the chordate Ciona intestinalis: new insight into intron and operon populations.</title>
        <authorList>
            <person name="Satou Y."/>
            <person name="Mineta K."/>
            <person name="Ogasawara M."/>
            <person name="Sasakura Y."/>
            <person name="Shoguchi E."/>
            <person name="Ueno K."/>
            <person name="Yamada L."/>
            <person name="Matsumoto J."/>
            <person name="Wasserscheid J."/>
            <person name="Dewar K."/>
            <person name="Wiley G.B."/>
            <person name="Macmil S.L."/>
            <person name="Roe B.A."/>
            <person name="Zeller R.W."/>
            <person name="Hastings K.E."/>
            <person name="Lemaire P."/>
            <person name="Lindquist E."/>
            <person name="Endo T."/>
            <person name="Hotta K."/>
            <person name="Inaba K."/>
        </authorList>
    </citation>
    <scope>NUCLEOTIDE SEQUENCE [LARGE SCALE GENOMIC DNA]</scope>
    <source>
        <strain evidence="13">wild type</strain>
    </source>
</reference>
<keyword evidence="10" id="KW-0407">Ion channel</keyword>
<dbReference type="GO" id="GO:0005886">
    <property type="term" value="C:plasma membrane"/>
    <property type="evidence" value="ECO:0000318"/>
    <property type="project" value="GO_Central"/>
</dbReference>
<reference evidence="13" key="4">
    <citation type="submission" date="2025-09" db="UniProtKB">
        <authorList>
            <consortium name="Ensembl"/>
        </authorList>
    </citation>
    <scope>IDENTIFICATION</scope>
</reference>
<feature type="transmembrane region" description="Helical" evidence="12">
    <location>
        <begin position="341"/>
        <end position="358"/>
    </location>
</feature>
<dbReference type="AlphaFoldDB" id="H2XW37"/>
<feature type="transmembrane region" description="Helical" evidence="12">
    <location>
        <begin position="215"/>
        <end position="241"/>
    </location>
</feature>
<evidence type="ECO:0000256" key="10">
    <source>
        <dbReference type="ARBA" id="ARBA00023303"/>
    </source>
</evidence>
<dbReference type="GeneTree" id="ENSGT00940000170212"/>
<keyword evidence="5 12" id="KW-0812">Transmembrane</keyword>
<dbReference type="OMA" id="VHLDLTW"/>
<keyword evidence="3" id="KW-0813">Transport</keyword>
<reference evidence="13" key="3">
    <citation type="submission" date="2025-08" db="UniProtKB">
        <authorList>
            <consortium name="Ensembl"/>
        </authorList>
    </citation>
    <scope>IDENTIFICATION</scope>
</reference>
<evidence type="ECO:0000313" key="13">
    <source>
        <dbReference type="Ensembl" id="ENSCINP00000033871.1"/>
    </source>
</evidence>
<dbReference type="EMBL" id="EAAA01001145">
    <property type="status" value="NOT_ANNOTATED_CDS"/>
    <property type="molecule type" value="Genomic_DNA"/>
</dbReference>
<dbReference type="Proteomes" id="UP000008144">
    <property type="component" value="Chromosome 14"/>
</dbReference>
<evidence type="ECO:0000256" key="11">
    <source>
        <dbReference type="SAM" id="MobiDB-lite"/>
    </source>
</evidence>
<keyword evidence="4" id="KW-1003">Cell membrane</keyword>
<keyword evidence="8" id="KW-0406">Ion transport</keyword>
<feature type="region of interest" description="Disordered" evidence="11">
    <location>
        <begin position="284"/>
        <end position="308"/>
    </location>
</feature>
<evidence type="ECO:0000313" key="14">
    <source>
        <dbReference type="Proteomes" id="UP000008144"/>
    </source>
</evidence>
<accession>H2XW37</accession>
<name>H2XW37_CIOIN</name>
<organism evidence="13 14">
    <name type="scientific">Ciona intestinalis</name>
    <name type="common">Transparent sea squirt</name>
    <name type="synonym">Ascidia intestinalis</name>
    <dbReference type="NCBI Taxonomy" id="7719"/>
    <lineage>
        <taxon>Eukaryota</taxon>
        <taxon>Metazoa</taxon>
        <taxon>Chordata</taxon>
        <taxon>Tunicata</taxon>
        <taxon>Ascidiacea</taxon>
        <taxon>Phlebobranchia</taxon>
        <taxon>Cionidae</taxon>
        <taxon>Ciona</taxon>
    </lineage>
</organism>
<dbReference type="GO" id="GO:1902600">
    <property type="term" value="P:proton transmembrane transport"/>
    <property type="evidence" value="ECO:0000318"/>
    <property type="project" value="GO_Central"/>
</dbReference>
<dbReference type="PANTHER" id="PTHR21522:SF32">
    <property type="entry name" value="OTOPETRIN-2"/>
    <property type="match status" value="1"/>
</dbReference>
<proteinExistence type="inferred from homology"/>
<dbReference type="InterPro" id="IPR004878">
    <property type="entry name" value="Otopetrin"/>
</dbReference>
<evidence type="ECO:0000256" key="7">
    <source>
        <dbReference type="ARBA" id="ARBA00022989"/>
    </source>
</evidence>
<feature type="transmembrane region" description="Helical" evidence="12">
    <location>
        <begin position="370"/>
        <end position="392"/>
    </location>
</feature>
<feature type="transmembrane region" description="Helical" evidence="12">
    <location>
        <begin position="185"/>
        <end position="203"/>
    </location>
</feature>
<evidence type="ECO:0000256" key="3">
    <source>
        <dbReference type="ARBA" id="ARBA00022448"/>
    </source>
</evidence>
<evidence type="ECO:0000256" key="12">
    <source>
        <dbReference type="SAM" id="Phobius"/>
    </source>
</evidence>
<evidence type="ECO:0000256" key="5">
    <source>
        <dbReference type="ARBA" id="ARBA00022692"/>
    </source>
</evidence>
<keyword evidence="6" id="KW-0375">Hydrogen ion transport</keyword>
<comment type="similarity">
    <text evidence="2">Belongs to the otopetrin family.</text>
</comment>
<keyword evidence="9 12" id="KW-0472">Membrane</keyword>
<feature type="compositionally biased region" description="Basic and acidic residues" evidence="11">
    <location>
        <begin position="284"/>
        <end position="293"/>
    </location>
</feature>
<keyword evidence="14" id="KW-1185">Reference proteome</keyword>
<feature type="compositionally biased region" description="Polar residues" evidence="11">
    <location>
        <begin position="298"/>
        <end position="308"/>
    </location>
</feature>
<dbReference type="Ensembl" id="ENSCINT00000031629.1">
    <property type="protein sequence ID" value="ENSCINP00000033871.1"/>
    <property type="gene ID" value="ENSCING00000022396.1"/>
</dbReference>
<evidence type="ECO:0000256" key="6">
    <source>
        <dbReference type="ARBA" id="ARBA00022781"/>
    </source>
</evidence>